<reference evidence="2 3" key="1">
    <citation type="journal article" date="2018" name="Nat. Ecol. Evol.">
        <title>Shark genomes provide insights into elasmobranch evolution and the origin of vertebrates.</title>
        <authorList>
            <person name="Hara Y"/>
            <person name="Yamaguchi K"/>
            <person name="Onimaru K"/>
            <person name="Kadota M"/>
            <person name="Koyanagi M"/>
            <person name="Keeley SD"/>
            <person name="Tatsumi K"/>
            <person name="Tanaka K"/>
            <person name="Motone F"/>
            <person name="Kageyama Y"/>
            <person name="Nozu R"/>
            <person name="Adachi N"/>
            <person name="Nishimura O"/>
            <person name="Nakagawa R"/>
            <person name="Tanegashima C"/>
            <person name="Kiyatake I"/>
            <person name="Matsumoto R"/>
            <person name="Murakumo K"/>
            <person name="Nishida K"/>
            <person name="Terakita A"/>
            <person name="Kuratani S"/>
            <person name="Sato K"/>
            <person name="Hyodo S Kuraku.S."/>
        </authorList>
    </citation>
    <scope>NUCLEOTIDE SEQUENCE [LARGE SCALE GENOMIC DNA]</scope>
</reference>
<sequence>MEERSLWQCITVAAAEDAENSNLEGDADENPVVMLNLIALEACEDMAAVSREGTQNLQEEHNELMRQNNDFLLEILGRMEPSTAASSGQEVPSAERDGAVNAAVPAPSGQELASAETVSDGNAAVAGA</sequence>
<evidence type="ECO:0000256" key="1">
    <source>
        <dbReference type="SAM" id="MobiDB-lite"/>
    </source>
</evidence>
<protein>
    <submittedName>
        <fullName evidence="2">Uncharacterized protein</fullName>
    </submittedName>
</protein>
<feature type="region of interest" description="Disordered" evidence="1">
    <location>
        <begin position="78"/>
        <end position="128"/>
    </location>
</feature>
<name>A0A401P9E3_SCYTO</name>
<evidence type="ECO:0000313" key="2">
    <source>
        <dbReference type="EMBL" id="GCB69746.1"/>
    </source>
</evidence>
<dbReference type="EMBL" id="BFAA01000238">
    <property type="protein sequence ID" value="GCB69746.1"/>
    <property type="molecule type" value="Genomic_DNA"/>
</dbReference>
<dbReference type="AlphaFoldDB" id="A0A401P9E3"/>
<proteinExistence type="predicted"/>
<keyword evidence="3" id="KW-1185">Reference proteome</keyword>
<accession>A0A401P9E3</accession>
<gene>
    <name evidence="2" type="ORF">scyTo_0001118</name>
</gene>
<comment type="caution">
    <text evidence="2">The sequence shown here is derived from an EMBL/GenBank/DDBJ whole genome shotgun (WGS) entry which is preliminary data.</text>
</comment>
<dbReference type="Proteomes" id="UP000288216">
    <property type="component" value="Unassembled WGS sequence"/>
</dbReference>
<evidence type="ECO:0000313" key="3">
    <source>
        <dbReference type="Proteomes" id="UP000288216"/>
    </source>
</evidence>
<organism evidence="2 3">
    <name type="scientific">Scyliorhinus torazame</name>
    <name type="common">Cloudy catshark</name>
    <name type="synonym">Catulus torazame</name>
    <dbReference type="NCBI Taxonomy" id="75743"/>
    <lineage>
        <taxon>Eukaryota</taxon>
        <taxon>Metazoa</taxon>
        <taxon>Chordata</taxon>
        <taxon>Craniata</taxon>
        <taxon>Vertebrata</taxon>
        <taxon>Chondrichthyes</taxon>
        <taxon>Elasmobranchii</taxon>
        <taxon>Galeomorphii</taxon>
        <taxon>Galeoidea</taxon>
        <taxon>Carcharhiniformes</taxon>
        <taxon>Scyliorhinidae</taxon>
        <taxon>Scyliorhinus</taxon>
    </lineage>
</organism>